<accession>A0A1E5G029</accession>
<keyword evidence="3 4" id="KW-0660">Purine salvage</keyword>
<sequence>MAIIGGTGVYDPELLSDIEQILLNTKYGCVAVTIGSYEGKKVAFISRHGKGHTTPPHKINYRANIEAIYKLQAKKIYATAAVGSLRKELKPGDLVILDQFIDFTKKRKYTFFDGEEGVAHVDLTDPYCLELRDKIISQCNKLKIPYHATGTYICTEGPRFETPAEIALFANWGADVVGMTNVPEVILAREKELCYATIATVTNYGAGISETLLTHKEVSEVMSNNNKLLRDLLKAIIGNEDNERNCKCKYAAAELGKF</sequence>
<reference evidence="6 7" key="1">
    <citation type="submission" date="2016-09" db="EMBL/GenBank/DDBJ databases">
        <title>Draft genome sequence for the type strain of Desulfuribacillus alkaliarsenatis AHT28, an obligately anaerobic, sulfidogenic bacterium isolated from Russian soda lake sediments.</title>
        <authorList>
            <person name="Abin C.A."/>
            <person name="Hollibaugh J.T."/>
        </authorList>
    </citation>
    <scope>NUCLEOTIDE SEQUENCE [LARGE SCALE GENOMIC DNA]</scope>
    <source>
        <strain evidence="6 7">AHT28</strain>
    </source>
</reference>
<dbReference type="NCBIfam" id="TIGR01694">
    <property type="entry name" value="MTAP"/>
    <property type="match status" value="1"/>
</dbReference>
<evidence type="ECO:0000256" key="2">
    <source>
        <dbReference type="ARBA" id="ARBA00022679"/>
    </source>
</evidence>
<feature type="binding site" evidence="4">
    <location>
        <position position="7"/>
    </location>
    <ligand>
        <name>phosphate</name>
        <dbReference type="ChEBI" id="CHEBI:43474"/>
    </ligand>
</feature>
<dbReference type="SUPFAM" id="SSF53167">
    <property type="entry name" value="Purine and uridine phosphorylases"/>
    <property type="match status" value="1"/>
</dbReference>
<comment type="caution">
    <text evidence="4">Lacks conserved residue(s) required for the propagation of feature annotation.</text>
</comment>
<evidence type="ECO:0000256" key="1">
    <source>
        <dbReference type="ARBA" id="ARBA00022676"/>
    </source>
</evidence>
<dbReference type="GO" id="GO:0019509">
    <property type="term" value="P:L-methionine salvage from methylthioadenosine"/>
    <property type="evidence" value="ECO:0007669"/>
    <property type="project" value="TreeGrafter"/>
</dbReference>
<dbReference type="CDD" id="cd09010">
    <property type="entry name" value="MTAP_SsMTAPII_like_MTIP"/>
    <property type="match status" value="1"/>
</dbReference>
<dbReference type="Pfam" id="PF01048">
    <property type="entry name" value="PNP_UDP_1"/>
    <property type="match status" value="1"/>
</dbReference>
<feature type="domain" description="Nucleoside phosphorylase" evidence="5">
    <location>
        <begin position="2"/>
        <end position="237"/>
    </location>
</feature>
<name>A0A1E5G029_9FIRM</name>
<dbReference type="GO" id="GO:0017061">
    <property type="term" value="F:S-methyl-5-thioadenosine phosphorylase activity"/>
    <property type="evidence" value="ECO:0007669"/>
    <property type="project" value="InterPro"/>
</dbReference>
<comment type="catalytic activity">
    <reaction evidence="4">
        <text>a purine D-ribonucleoside + phosphate = a purine nucleobase + alpha-D-ribose 1-phosphate</text>
        <dbReference type="Rhea" id="RHEA:19805"/>
        <dbReference type="ChEBI" id="CHEBI:26386"/>
        <dbReference type="ChEBI" id="CHEBI:43474"/>
        <dbReference type="ChEBI" id="CHEBI:57720"/>
        <dbReference type="ChEBI" id="CHEBI:142355"/>
        <dbReference type="EC" id="2.4.2.1"/>
    </reaction>
</comment>
<comment type="subunit">
    <text evidence="4">Homohexamer. Dimer of a homotrimer.</text>
</comment>
<dbReference type="UniPathway" id="UPA00606"/>
<comment type="function">
    <text evidence="4">Purine nucleoside phosphorylase involved in purine salvage.</text>
</comment>
<comment type="similarity">
    <text evidence="4">Belongs to the PNP/MTAP phosphorylase family. MTAP subfamily.</text>
</comment>
<organism evidence="6 7">
    <name type="scientific">Desulfuribacillus alkaliarsenatis</name>
    <dbReference type="NCBI Taxonomy" id="766136"/>
    <lineage>
        <taxon>Bacteria</taxon>
        <taxon>Bacillati</taxon>
        <taxon>Bacillota</taxon>
        <taxon>Desulfuribacillia</taxon>
        <taxon>Desulfuribacillales</taxon>
        <taxon>Desulfuribacillaceae</taxon>
        <taxon>Desulfuribacillus</taxon>
    </lineage>
</organism>
<keyword evidence="2 4" id="KW-0808">Transferase</keyword>
<dbReference type="InterPro" id="IPR035994">
    <property type="entry name" value="Nucleoside_phosphorylase_sf"/>
</dbReference>
<keyword evidence="7" id="KW-1185">Reference proteome</keyword>
<comment type="pathway">
    <text evidence="4">Purine metabolism; purine nucleoside salvage.</text>
</comment>
<dbReference type="Gene3D" id="3.40.50.1580">
    <property type="entry name" value="Nucleoside phosphorylase domain"/>
    <property type="match status" value="1"/>
</dbReference>
<dbReference type="EC" id="2.4.2.1" evidence="4"/>
<protein>
    <recommendedName>
        <fullName evidence="4">Purine nucleoside phosphorylase</fullName>
        <shortName evidence="4">PNP</shortName>
        <ecNumber evidence="4">2.4.2.1</ecNumber>
    </recommendedName>
</protein>
<evidence type="ECO:0000256" key="3">
    <source>
        <dbReference type="ARBA" id="ARBA00022726"/>
    </source>
</evidence>
<dbReference type="GO" id="GO:0005829">
    <property type="term" value="C:cytosol"/>
    <property type="evidence" value="ECO:0007669"/>
    <property type="project" value="TreeGrafter"/>
</dbReference>
<dbReference type="NCBIfam" id="NF006599">
    <property type="entry name" value="PRK09136.1"/>
    <property type="match status" value="1"/>
</dbReference>
<dbReference type="GO" id="GO:0006166">
    <property type="term" value="P:purine ribonucleoside salvage"/>
    <property type="evidence" value="ECO:0007669"/>
    <property type="project" value="UniProtKB-UniRule"/>
</dbReference>
<dbReference type="HAMAP" id="MF_01963">
    <property type="entry name" value="MTAP"/>
    <property type="match status" value="1"/>
</dbReference>
<keyword evidence="1 4" id="KW-0328">Glycosyltransferase</keyword>
<dbReference type="AlphaFoldDB" id="A0A1E5G029"/>
<feature type="binding site" evidence="4">
    <location>
        <position position="180"/>
    </location>
    <ligand>
        <name>phosphate</name>
        <dbReference type="ChEBI" id="CHEBI:43474"/>
    </ligand>
</feature>
<dbReference type="InterPro" id="IPR000845">
    <property type="entry name" value="Nucleoside_phosphorylase_d"/>
</dbReference>
<evidence type="ECO:0000313" key="7">
    <source>
        <dbReference type="Proteomes" id="UP000094296"/>
    </source>
</evidence>
<feature type="binding site" evidence="4">
    <location>
        <begin position="47"/>
        <end position="48"/>
    </location>
    <ligand>
        <name>phosphate</name>
        <dbReference type="ChEBI" id="CHEBI:43474"/>
    </ligand>
</feature>
<evidence type="ECO:0000259" key="5">
    <source>
        <dbReference type="Pfam" id="PF01048"/>
    </source>
</evidence>
<dbReference type="STRING" id="766136.BHF68_09540"/>
<dbReference type="EMBL" id="MIJE01000033">
    <property type="protein sequence ID" value="OEF96140.1"/>
    <property type="molecule type" value="Genomic_DNA"/>
</dbReference>
<feature type="binding site" evidence="4">
    <location>
        <position position="179"/>
    </location>
    <ligand>
        <name>substrate</name>
    </ligand>
</feature>
<gene>
    <name evidence="6" type="ORF">BHF68_09540</name>
</gene>
<dbReference type="PANTHER" id="PTHR42679:SF2">
    <property type="entry name" value="S-METHYL-5'-THIOADENOSINE PHOSPHORYLASE"/>
    <property type="match status" value="1"/>
</dbReference>
<dbReference type="InterPro" id="IPR010044">
    <property type="entry name" value="MTAP"/>
</dbReference>
<dbReference type="PANTHER" id="PTHR42679">
    <property type="entry name" value="S-METHYL-5'-THIOADENOSINE PHOSPHORYLASE"/>
    <property type="match status" value="1"/>
</dbReference>
<dbReference type="FunFam" id="3.40.50.1580:FF:000012">
    <property type="entry name" value="Probable 6-oxopurine nucleoside phosphorylase"/>
    <property type="match status" value="1"/>
</dbReference>
<evidence type="ECO:0000256" key="4">
    <source>
        <dbReference type="HAMAP-Rule" id="MF_01963"/>
    </source>
</evidence>
<comment type="miscellaneous">
    <text evidence="4">Although this enzyme belongs to the family of MTA phosphorylases based on sequence homology, it lacks several conserved amino acids in the substrate binding pocket that confer specificity towards MTA.</text>
</comment>
<evidence type="ECO:0000313" key="6">
    <source>
        <dbReference type="EMBL" id="OEF96140.1"/>
    </source>
</evidence>
<proteinExistence type="inferred from homology"/>
<feature type="site" description="Important for substrate specificity" evidence="4">
    <location>
        <position position="215"/>
    </location>
</feature>
<comment type="caution">
    <text evidence="6">The sequence shown here is derived from an EMBL/GenBank/DDBJ whole genome shotgun (WGS) entry which is preliminary data.</text>
</comment>
<feature type="site" description="Important for substrate specificity" evidence="4">
    <location>
        <position position="161"/>
    </location>
</feature>
<dbReference type="Proteomes" id="UP000094296">
    <property type="component" value="Unassembled WGS sequence"/>
</dbReference>